<dbReference type="OrthoDB" id="6610578at2759"/>
<feature type="chain" id="PRO_5001648185" description="CCC domain-containing protein" evidence="1">
    <location>
        <begin position="24"/>
        <end position="162"/>
    </location>
</feature>
<reference evidence="3 4" key="1">
    <citation type="journal article" date="2014" name="Nat. Commun.">
        <title>Molecular traces of alternative social organization in a termite genome.</title>
        <authorList>
            <person name="Terrapon N."/>
            <person name="Li C."/>
            <person name="Robertson H.M."/>
            <person name="Ji L."/>
            <person name="Meng X."/>
            <person name="Booth W."/>
            <person name="Chen Z."/>
            <person name="Childers C.P."/>
            <person name="Glastad K.M."/>
            <person name="Gokhale K."/>
            <person name="Gowin J."/>
            <person name="Gronenberg W."/>
            <person name="Hermansen R.A."/>
            <person name="Hu H."/>
            <person name="Hunt B.G."/>
            <person name="Huylmans A.K."/>
            <person name="Khalil S.M."/>
            <person name="Mitchell R.D."/>
            <person name="Munoz-Torres M.C."/>
            <person name="Mustard J.A."/>
            <person name="Pan H."/>
            <person name="Reese J.T."/>
            <person name="Scharf M.E."/>
            <person name="Sun F."/>
            <person name="Vogel H."/>
            <person name="Xiao J."/>
            <person name="Yang W."/>
            <person name="Yang Z."/>
            <person name="Yang Z."/>
            <person name="Zhou J."/>
            <person name="Zhu J."/>
            <person name="Brent C.S."/>
            <person name="Elsik C.G."/>
            <person name="Goodisman M.A."/>
            <person name="Liberles D.A."/>
            <person name="Roe R.M."/>
            <person name="Vargo E.L."/>
            <person name="Vilcinskas A."/>
            <person name="Wang J."/>
            <person name="Bornberg-Bauer E."/>
            <person name="Korb J."/>
            <person name="Zhang G."/>
            <person name="Liebig J."/>
        </authorList>
    </citation>
    <scope>NUCLEOTIDE SEQUENCE [LARGE SCALE GENOMIC DNA]</scope>
    <source>
        <tissue evidence="3">Whole organism</tissue>
    </source>
</reference>
<dbReference type="OMA" id="VCTRREL"/>
<gene>
    <name evidence="3" type="ORF">L798_10799</name>
</gene>
<dbReference type="InParanoid" id="A0A067RJ73"/>
<protein>
    <recommendedName>
        <fullName evidence="2">CCC domain-containing protein</fullName>
    </recommendedName>
</protein>
<accession>A0A067RJ73</accession>
<sequence>MFRSSVSLVSLLYVGLALPLATAAVPKTVLDLQQMTGKYVEHRVEQGEARAVASALHPELSDGRPGCEVCTREEVEYCAGNAVVEDHCCCDMRHFEWFPYVPHTCYLRPGCSPIAGNCARYARLRVCCCEAVTAAKWKSEAGLLTMSWRILMLCSVCVLIVR</sequence>
<keyword evidence="4" id="KW-1185">Reference proteome</keyword>
<evidence type="ECO:0000259" key="2">
    <source>
        <dbReference type="Pfam" id="PF26644"/>
    </source>
</evidence>
<evidence type="ECO:0000313" key="3">
    <source>
        <dbReference type="EMBL" id="KDR23926.1"/>
    </source>
</evidence>
<keyword evidence="1" id="KW-0732">Signal</keyword>
<feature type="domain" description="CCC" evidence="2">
    <location>
        <begin position="39"/>
        <end position="139"/>
    </location>
</feature>
<dbReference type="InterPro" id="IPR058250">
    <property type="entry name" value="CCC"/>
</dbReference>
<dbReference type="AlphaFoldDB" id="A0A067RJ73"/>
<dbReference type="Pfam" id="PF26644">
    <property type="entry name" value="CCC"/>
    <property type="match status" value="1"/>
</dbReference>
<dbReference type="Proteomes" id="UP000027135">
    <property type="component" value="Unassembled WGS sequence"/>
</dbReference>
<name>A0A067RJ73_ZOONE</name>
<dbReference type="EMBL" id="KK852435">
    <property type="protein sequence ID" value="KDR23926.1"/>
    <property type="molecule type" value="Genomic_DNA"/>
</dbReference>
<organism evidence="3 4">
    <name type="scientific">Zootermopsis nevadensis</name>
    <name type="common">Dampwood termite</name>
    <dbReference type="NCBI Taxonomy" id="136037"/>
    <lineage>
        <taxon>Eukaryota</taxon>
        <taxon>Metazoa</taxon>
        <taxon>Ecdysozoa</taxon>
        <taxon>Arthropoda</taxon>
        <taxon>Hexapoda</taxon>
        <taxon>Insecta</taxon>
        <taxon>Pterygota</taxon>
        <taxon>Neoptera</taxon>
        <taxon>Polyneoptera</taxon>
        <taxon>Dictyoptera</taxon>
        <taxon>Blattodea</taxon>
        <taxon>Blattoidea</taxon>
        <taxon>Termitoidae</taxon>
        <taxon>Termopsidae</taxon>
        <taxon>Zootermopsis</taxon>
    </lineage>
</organism>
<feature type="signal peptide" evidence="1">
    <location>
        <begin position="1"/>
        <end position="23"/>
    </location>
</feature>
<proteinExistence type="predicted"/>
<evidence type="ECO:0000313" key="4">
    <source>
        <dbReference type="Proteomes" id="UP000027135"/>
    </source>
</evidence>
<evidence type="ECO:0000256" key="1">
    <source>
        <dbReference type="SAM" id="SignalP"/>
    </source>
</evidence>